<dbReference type="Proteomes" id="UP000076563">
    <property type="component" value="Unassembled WGS sequence"/>
</dbReference>
<reference evidence="3" key="1">
    <citation type="submission" date="2016-01" db="EMBL/GenBank/DDBJ databases">
        <title>Draft genome of Chromobacterium sp. F49.</title>
        <authorList>
            <person name="Hong K.W."/>
        </authorList>
    </citation>
    <scope>NUCLEOTIDE SEQUENCE [LARGE SCALE GENOMIC DNA]</scope>
    <source>
        <strain evidence="3">M63</strain>
    </source>
</reference>
<organism evidence="2 3">
    <name type="scientific">Paenibacillus elgii</name>
    <dbReference type="NCBI Taxonomy" id="189691"/>
    <lineage>
        <taxon>Bacteria</taxon>
        <taxon>Bacillati</taxon>
        <taxon>Bacillota</taxon>
        <taxon>Bacilli</taxon>
        <taxon>Bacillales</taxon>
        <taxon>Paenibacillaceae</taxon>
        <taxon>Paenibacillus</taxon>
    </lineage>
</organism>
<comment type="caution">
    <text evidence="2">The sequence shown here is derived from an EMBL/GenBank/DDBJ whole genome shotgun (WGS) entry which is preliminary data.</text>
</comment>
<sequence>MFNQFSLPLKQILILFFPYLFGGIDQSIYGAGYFGLWSPTEISGYVGWLPIIFAAVIVLSKQIIRNKYVLFWSITALFSFILMLGDGTFLSKIMYHVPGYNLFRAPGRNLVEYSFAISVLGALGLKYFIDSNIKIRLVLQWLIPFTIILVSIILFNYNDLIKKAKEKGVIIDTFPFANLSITIPLLFIFLSIGIIFILKIKARRIALILCLLVLVFDLSSFGWFYEWRFFAPSINSIQKTEDQNQSRIVAPEGFSLPALSLRPNINQISNLKSINGYNPLILKKYKQFVGMETSGVIDMNQWNNQVIDLLSGKFIYVSKNNSKVSNSMLFNDTSLQLNLSKDKKTNITFNINDFKGDQIGFVSKLSYSIPLKDNTEIAKINIKYSDNSVETKPIIVGKDVSEWAYDRSDVKSAVQHSRAQVFKSFTLKDSTLGIYEGHSYISIHQLTPNKSISSINIEMSNIPDVNLEIDQISLFNSKDKLSYLVASTDSLFTDSTRWIKKDVLESEIIQYENKKVLPMVWSPETVKHFEDDEILGIIKKGVLPDGKLVDLKSVAFLSENNNFNGITKNTNLELVSESSGLRVIKSDHLTPSFVVFSNINYPGWKAYIDGKETKIYETNYILQGIYVPEGTHIIEFKFEPFSFKLGVICFFIGILLMLSYIVFLNYQKRKEFTKDGSN</sequence>
<dbReference type="AlphaFoldDB" id="A0A161TTN1"/>
<protein>
    <recommendedName>
        <fullName evidence="4">YfhO family protein</fullName>
    </recommendedName>
</protein>
<dbReference type="PANTHER" id="PTHR38454:SF1">
    <property type="entry name" value="INTEGRAL MEMBRANE PROTEIN"/>
    <property type="match status" value="1"/>
</dbReference>
<evidence type="ECO:0000256" key="1">
    <source>
        <dbReference type="SAM" id="Phobius"/>
    </source>
</evidence>
<evidence type="ECO:0000313" key="3">
    <source>
        <dbReference type="Proteomes" id="UP000076563"/>
    </source>
</evidence>
<name>A0A161TTN1_9BACL</name>
<feature type="transmembrane region" description="Helical" evidence="1">
    <location>
        <begin position="110"/>
        <end position="129"/>
    </location>
</feature>
<keyword evidence="1" id="KW-0472">Membrane</keyword>
<evidence type="ECO:0008006" key="4">
    <source>
        <dbReference type="Google" id="ProtNLM"/>
    </source>
</evidence>
<dbReference type="InterPro" id="IPR018580">
    <property type="entry name" value="Uncharacterised_YfhO"/>
</dbReference>
<feature type="transmembrane region" description="Helical" evidence="1">
    <location>
        <begin position="205"/>
        <end position="225"/>
    </location>
</feature>
<feature type="transmembrane region" description="Helical" evidence="1">
    <location>
        <begin position="12"/>
        <end position="36"/>
    </location>
</feature>
<dbReference type="Pfam" id="PF09586">
    <property type="entry name" value="YfhO"/>
    <property type="match status" value="1"/>
</dbReference>
<feature type="transmembrane region" description="Helical" evidence="1">
    <location>
        <begin position="42"/>
        <end position="60"/>
    </location>
</feature>
<proteinExistence type="predicted"/>
<keyword evidence="1" id="KW-0812">Transmembrane</keyword>
<evidence type="ECO:0000313" key="2">
    <source>
        <dbReference type="EMBL" id="KZE70483.1"/>
    </source>
</evidence>
<feature type="transmembrane region" description="Helical" evidence="1">
    <location>
        <begin position="641"/>
        <end position="664"/>
    </location>
</feature>
<keyword evidence="3" id="KW-1185">Reference proteome</keyword>
<feature type="transmembrane region" description="Helical" evidence="1">
    <location>
        <begin position="69"/>
        <end position="90"/>
    </location>
</feature>
<accession>A0A161TTN1</accession>
<gene>
    <name evidence="2" type="ORF">AV654_06255</name>
</gene>
<dbReference type="EMBL" id="LQRA01000121">
    <property type="protein sequence ID" value="KZE70483.1"/>
    <property type="molecule type" value="Genomic_DNA"/>
</dbReference>
<dbReference type="PANTHER" id="PTHR38454">
    <property type="entry name" value="INTEGRAL MEMBRANE PROTEIN-RELATED"/>
    <property type="match status" value="1"/>
</dbReference>
<feature type="transmembrane region" description="Helical" evidence="1">
    <location>
        <begin position="177"/>
        <end position="198"/>
    </location>
</feature>
<keyword evidence="1" id="KW-1133">Transmembrane helix</keyword>
<feature type="transmembrane region" description="Helical" evidence="1">
    <location>
        <begin position="141"/>
        <end position="157"/>
    </location>
</feature>